<dbReference type="Gene3D" id="3.30.450.330">
    <property type="match status" value="1"/>
</dbReference>
<evidence type="ECO:0000313" key="7">
    <source>
        <dbReference type="EMBL" id="PZP54288.1"/>
    </source>
</evidence>
<protein>
    <submittedName>
        <fullName evidence="7">Penicillin-binding protein</fullName>
    </submittedName>
</protein>
<keyword evidence="3 4" id="KW-0472">Membrane</keyword>
<dbReference type="Pfam" id="PF03717">
    <property type="entry name" value="PBP_dimer"/>
    <property type="match status" value="1"/>
</dbReference>
<feature type="transmembrane region" description="Helical" evidence="4">
    <location>
        <begin position="29"/>
        <end position="52"/>
    </location>
</feature>
<comment type="subcellular location">
    <subcellularLocation>
        <location evidence="1">Membrane</location>
    </subcellularLocation>
</comment>
<name>A0A2W5FG66_9HYPH</name>
<dbReference type="Gene3D" id="3.90.1310.10">
    <property type="entry name" value="Penicillin-binding protein 2a (Domain 2)"/>
    <property type="match status" value="1"/>
</dbReference>
<dbReference type="Proteomes" id="UP000249769">
    <property type="component" value="Unassembled WGS sequence"/>
</dbReference>
<keyword evidence="2" id="KW-0121">Carboxypeptidase</keyword>
<feature type="domain" description="Penicillin-binding protein dimerisation" evidence="6">
    <location>
        <begin position="67"/>
        <end position="177"/>
    </location>
</feature>
<dbReference type="GO" id="GO:0071555">
    <property type="term" value="P:cell wall organization"/>
    <property type="evidence" value="ECO:0007669"/>
    <property type="project" value="TreeGrafter"/>
</dbReference>
<dbReference type="PANTHER" id="PTHR30627:SF1">
    <property type="entry name" value="PEPTIDOGLYCAN D,D-TRANSPEPTIDASE FTSI"/>
    <property type="match status" value="1"/>
</dbReference>
<dbReference type="InterPro" id="IPR001460">
    <property type="entry name" value="PCN-bd_Tpept"/>
</dbReference>
<dbReference type="InterPro" id="IPR012338">
    <property type="entry name" value="Beta-lactam/transpept-like"/>
</dbReference>
<organism evidence="7 8">
    <name type="scientific">Agrobacterium fabrum</name>
    <dbReference type="NCBI Taxonomy" id="1176649"/>
    <lineage>
        <taxon>Bacteria</taxon>
        <taxon>Pseudomonadati</taxon>
        <taxon>Pseudomonadota</taxon>
        <taxon>Alphaproteobacteria</taxon>
        <taxon>Hyphomicrobiales</taxon>
        <taxon>Rhizobiaceae</taxon>
        <taxon>Rhizobium/Agrobacterium group</taxon>
        <taxon>Agrobacterium</taxon>
        <taxon>Agrobacterium tumefaciens complex</taxon>
    </lineage>
</organism>
<keyword evidence="4" id="KW-1133">Transmembrane helix</keyword>
<dbReference type="Pfam" id="PF00905">
    <property type="entry name" value="Transpeptidase"/>
    <property type="match status" value="1"/>
</dbReference>
<gene>
    <name evidence="7" type="ORF">DI595_00760</name>
</gene>
<proteinExistence type="predicted"/>
<keyword evidence="2" id="KW-0378">Hydrolase</keyword>
<dbReference type="PANTHER" id="PTHR30627">
    <property type="entry name" value="PEPTIDOGLYCAN D,D-TRANSPEPTIDASE"/>
    <property type="match status" value="1"/>
</dbReference>
<feature type="domain" description="Penicillin-binding protein transpeptidase" evidence="5">
    <location>
        <begin position="242"/>
        <end position="526"/>
    </location>
</feature>
<dbReference type="InterPro" id="IPR050515">
    <property type="entry name" value="Beta-lactam/transpept"/>
</dbReference>
<evidence type="ECO:0000256" key="4">
    <source>
        <dbReference type="SAM" id="Phobius"/>
    </source>
</evidence>
<evidence type="ECO:0000313" key="8">
    <source>
        <dbReference type="Proteomes" id="UP000249769"/>
    </source>
</evidence>
<evidence type="ECO:0000259" key="5">
    <source>
        <dbReference type="Pfam" id="PF00905"/>
    </source>
</evidence>
<dbReference type="InterPro" id="IPR005311">
    <property type="entry name" value="PBP_dimer"/>
</dbReference>
<keyword evidence="2" id="KW-0645">Protease</keyword>
<evidence type="ECO:0000256" key="2">
    <source>
        <dbReference type="ARBA" id="ARBA00022645"/>
    </source>
</evidence>
<dbReference type="InterPro" id="IPR036138">
    <property type="entry name" value="PBP_dimer_sf"/>
</dbReference>
<accession>A0A2W5FG66</accession>
<evidence type="ECO:0000259" key="6">
    <source>
        <dbReference type="Pfam" id="PF03717"/>
    </source>
</evidence>
<evidence type="ECO:0000256" key="1">
    <source>
        <dbReference type="ARBA" id="ARBA00004370"/>
    </source>
</evidence>
<dbReference type="AlphaFoldDB" id="A0A2W5FG66"/>
<sequence>MALYRKKKLLKPLRKRARGASGPKRKIRLAIMLCVFVASYIVIFARLTFLGLQEPPPSAIASMPPSVARPDIVDRNGVTMAMDVPVASIFAEPRKLVDIDEAVEGLTRVFPDLDPADLYQRFSNQKGFVWVKRQVSIATKNRVWDLGIPAVGFREETRRLYPNGNLAAHVLGAVNTDNVGIAGMERWVDNQGLQSLREAGLNPDSASLEPVALSIDLKAQYILTEELNKAVEKFSAIAAAGLIMDVTNGEVIALASLPDFDPNIPAQALQSDRINRVAVGTFEMGSTFKALTTAMAVDSGAFGLNSVLDASQPLRFGRSTISDYRGQNRPLTLPESFIHSSNIAMGRMALAVGKESQQAFLRKMGQFDRLQTELPENAVPIIPARWGDVTTATVSFGHGIAVTPLQASMAIASLVNGGKLIRPTFVKGSNVEERLLGQGVISDRTGEIVKFLMRLNAEVGSAAKADVAGFYIGGKTGTSEKVVDGRYSSERVMTAFMGVSPVNNPRYLFMTIIDEPKPLPETYGFRTSGWNAVPVTGAIMTRALPALGAKPDFAPPANPFPNAVAAGAWGAERFTAERASSIRASLNAIPME</sequence>
<dbReference type="GO" id="GO:0008658">
    <property type="term" value="F:penicillin binding"/>
    <property type="evidence" value="ECO:0007669"/>
    <property type="project" value="InterPro"/>
</dbReference>
<dbReference type="EMBL" id="QFOL01000002">
    <property type="protein sequence ID" value="PZP54288.1"/>
    <property type="molecule type" value="Genomic_DNA"/>
</dbReference>
<dbReference type="SUPFAM" id="SSF56601">
    <property type="entry name" value="beta-lactamase/transpeptidase-like"/>
    <property type="match status" value="1"/>
</dbReference>
<dbReference type="Gene3D" id="3.40.710.10">
    <property type="entry name" value="DD-peptidase/beta-lactamase superfamily"/>
    <property type="match status" value="1"/>
</dbReference>
<evidence type="ECO:0000256" key="3">
    <source>
        <dbReference type="ARBA" id="ARBA00023136"/>
    </source>
</evidence>
<dbReference type="GO" id="GO:0004180">
    <property type="term" value="F:carboxypeptidase activity"/>
    <property type="evidence" value="ECO:0007669"/>
    <property type="project" value="UniProtKB-KW"/>
</dbReference>
<dbReference type="SUPFAM" id="SSF56519">
    <property type="entry name" value="Penicillin binding protein dimerisation domain"/>
    <property type="match status" value="1"/>
</dbReference>
<dbReference type="GO" id="GO:0005886">
    <property type="term" value="C:plasma membrane"/>
    <property type="evidence" value="ECO:0007669"/>
    <property type="project" value="TreeGrafter"/>
</dbReference>
<keyword evidence="4" id="KW-0812">Transmembrane</keyword>
<reference evidence="7 8" key="1">
    <citation type="submission" date="2017-08" db="EMBL/GenBank/DDBJ databases">
        <title>Infants hospitalized years apart are colonized by the same room-sourced microbial strains.</title>
        <authorList>
            <person name="Brooks B."/>
            <person name="Olm M.R."/>
            <person name="Firek B.A."/>
            <person name="Baker R."/>
            <person name="Thomas B.C."/>
            <person name="Morowitz M.J."/>
            <person name="Banfield J.F."/>
        </authorList>
    </citation>
    <scope>NUCLEOTIDE SEQUENCE [LARGE SCALE GENOMIC DNA]</scope>
    <source>
        <strain evidence="7">S2_009_000_R2_73</strain>
    </source>
</reference>
<comment type="caution">
    <text evidence="7">The sequence shown here is derived from an EMBL/GenBank/DDBJ whole genome shotgun (WGS) entry which is preliminary data.</text>
</comment>